<comment type="caution">
    <text evidence="3">The sequence shown here is derived from an EMBL/GenBank/DDBJ whole genome shotgun (WGS) entry which is preliminary data.</text>
</comment>
<dbReference type="Proteomes" id="UP000272474">
    <property type="component" value="Unassembled WGS sequence"/>
</dbReference>
<dbReference type="PANTHER" id="PTHR46797">
    <property type="entry name" value="HTH-TYPE TRANSCRIPTIONAL REGULATOR"/>
    <property type="match status" value="1"/>
</dbReference>
<dbReference type="SUPFAM" id="SSF47413">
    <property type="entry name" value="lambda repressor-like DNA-binding domains"/>
    <property type="match status" value="1"/>
</dbReference>
<sequence>MTGTTRIPGPGQNVAVLRKARGMGQAALARRAGISVSLLSKIEIGDRTLSQGVAASIANALGYTLDEVLGKTPVEPANEGKIKELRGVIRRFDLPGEPPQEPSELASRLADIIRMRGNADLAGVLGRLPDLLADATNHAHAVGLPGAWSTVADVYSAVYWLAARHRWMDLADLAVTKQRMAAERADPLAAVIAARDEAGAFLNFGDFAGGLAVVDRAVVQAENIPTAHERSFGLGILHLRGMTLAGRLKDRAEAARHREQAWRLTEDFPRDIGDHGIHFGPENTLTHVVATSVDMEDYGEALSAMEDIRNNPLSLPATRIGPLHMNASRARLALGDREGALDSLSEAWDAAPQMARVHPHSQELLRVLTSIHRRSNPRLMTLAKRAGIPF</sequence>
<organism evidence="3 4">
    <name type="scientific">Streptomyces hoynatensis</name>
    <dbReference type="NCBI Taxonomy" id="1141874"/>
    <lineage>
        <taxon>Bacteria</taxon>
        <taxon>Bacillati</taxon>
        <taxon>Actinomycetota</taxon>
        <taxon>Actinomycetes</taxon>
        <taxon>Kitasatosporales</taxon>
        <taxon>Streptomycetaceae</taxon>
        <taxon>Streptomyces</taxon>
    </lineage>
</organism>
<gene>
    <name evidence="3" type="ORF">D7294_15650</name>
</gene>
<dbReference type="SMART" id="SM00530">
    <property type="entry name" value="HTH_XRE"/>
    <property type="match status" value="1"/>
</dbReference>
<dbReference type="AlphaFoldDB" id="A0A3A9YZ13"/>
<evidence type="ECO:0000259" key="2">
    <source>
        <dbReference type="PROSITE" id="PS50943"/>
    </source>
</evidence>
<dbReference type="RefSeq" id="WP_120680042.1">
    <property type="nucleotide sequence ID" value="NZ_RBAL01000008.1"/>
</dbReference>
<dbReference type="CDD" id="cd00093">
    <property type="entry name" value="HTH_XRE"/>
    <property type="match status" value="1"/>
</dbReference>
<dbReference type="PANTHER" id="PTHR46797:SF1">
    <property type="entry name" value="METHYLPHOSPHONATE SYNTHASE"/>
    <property type="match status" value="1"/>
</dbReference>
<dbReference type="OrthoDB" id="3420984at2"/>
<dbReference type="GO" id="GO:0003700">
    <property type="term" value="F:DNA-binding transcription factor activity"/>
    <property type="evidence" value="ECO:0007669"/>
    <property type="project" value="TreeGrafter"/>
</dbReference>
<evidence type="ECO:0000313" key="4">
    <source>
        <dbReference type="Proteomes" id="UP000272474"/>
    </source>
</evidence>
<keyword evidence="1" id="KW-0238">DNA-binding</keyword>
<evidence type="ECO:0000313" key="3">
    <source>
        <dbReference type="EMBL" id="RKN41165.1"/>
    </source>
</evidence>
<feature type="domain" description="HTH cro/C1-type" evidence="2">
    <location>
        <begin position="14"/>
        <end position="68"/>
    </location>
</feature>
<dbReference type="Pfam" id="PF01381">
    <property type="entry name" value="HTH_3"/>
    <property type="match status" value="1"/>
</dbReference>
<protein>
    <submittedName>
        <fullName evidence="3">XRE family transcriptional regulator</fullName>
    </submittedName>
</protein>
<dbReference type="InterPro" id="IPR010982">
    <property type="entry name" value="Lambda_DNA-bd_dom_sf"/>
</dbReference>
<accession>A0A3A9YZ13</accession>
<dbReference type="InterPro" id="IPR011990">
    <property type="entry name" value="TPR-like_helical_dom_sf"/>
</dbReference>
<dbReference type="EMBL" id="RBAL01000008">
    <property type="protein sequence ID" value="RKN41165.1"/>
    <property type="molecule type" value="Genomic_DNA"/>
</dbReference>
<dbReference type="Gene3D" id="1.10.260.40">
    <property type="entry name" value="lambda repressor-like DNA-binding domains"/>
    <property type="match status" value="1"/>
</dbReference>
<keyword evidence="4" id="KW-1185">Reference proteome</keyword>
<dbReference type="Gene3D" id="1.25.40.10">
    <property type="entry name" value="Tetratricopeptide repeat domain"/>
    <property type="match status" value="1"/>
</dbReference>
<dbReference type="InterPro" id="IPR001387">
    <property type="entry name" value="Cro/C1-type_HTH"/>
</dbReference>
<dbReference type="GO" id="GO:0003677">
    <property type="term" value="F:DNA binding"/>
    <property type="evidence" value="ECO:0007669"/>
    <property type="project" value="UniProtKB-KW"/>
</dbReference>
<dbReference type="GO" id="GO:0005829">
    <property type="term" value="C:cytosol"/>
    <property type="evidence" value="ECO:0007669"/>
    <property type="project" value="TreeGrafter"/>
</dbReference>
<evidence type="ECO:0000256" key="1">
    <source>
        <dbReference type="ARBA" id="ARBA00023125"/>
    </source>
</evidence>
<dbReference type="InterPro" id="IPR050807">
    <property type="entry name" value="TransReg_Diox_bact_type"/>
</dbReference>
<dbReference type="PROSITE" id="PS50943">
    <property type="entry name" value="HTH_CROC1"/>
    <property type="match status" value="1"/>
</dbReference>
<proteinExistence type="predicted"/>
<reference evidence="3 4" key="1">
    <citation type="journal article" date="2014" name="Int. J. Syst. Evol. Microbiol.">
        <title>Streptomyces hoynatensis sp. nov., isolated from deep marine sediment.</title>
        <authorList>
            <person name="Veyisoglu A."/>
            <person name="Sahin N."/>
        </authorList>
    </citation>
    <scope>NUCLEOTIDE SEQUENCE [LARGE SCALE GENOMIC DNA]</scope>
    <source>
        <strain evidence="3 4">KCTC 29097</strain>
    </source>
</reference>
<name>A0A3A9YZ13_9ACTN</name>